<dbReference type="GO" id="GO:0015940">
    <property type="term" value="P:pantothenate biosynthetic process"/>
    <property type="evidence" value="ECO:0007669"/>
    <property type="project" value="UniProtKB-KW"/>
</dbReference>
<dbReference type="Gene3D" id="3.40.50.720">
    <property type="entry name" value="NAD(P)-binding Rossmann-like Domain"/>
    <property type="match status" value="1"/>
</dbReference>
<dbReference type="InterPro" id="IPR013752">
    <property type="entry name" value="KPA_reductase"/>
</dbReference>
<evidence type="ECO:0000259" key="11">
    <source>
        <dbReference type="Pfam" id="PF02558"/>
    </source>
</evidence>
<comment type="catalytic activity">
    <reaction evidence="9 10">
        <text>(R)-pantoate + NADP(+) = 2-dehydropantoate + NADPH + H(+)</text>
        <dbReference type="Rhea" id="RHEA:16233"/>
        <dbReference type="ChEBI" id="CHEBI:11561"/>
        <dbReference type="ChEBI" id="CHEBI:15378"/>
        <dbReference type="ChEBI" id="CHEBI:15980"/>
        <dbReference type="ChEBI" id="CHEBI:57783"/>
        <dbReference type="ChEBI" id="CHEBI:58349"/>
        <dbReference type="EC" id="1.1.1.169"/>
    </reaction>
</comment>
<sequence>MEMLVLGAGATGGYFGGRLAEATLQGKSTLEVSFLVRPARAATLAENGLRVDSRYGDIAIPVRTVVQAALRPDYDLVLLTCKAYDLDSAIESIAPALRPDTLILPVLNGLEHFDRLDRAFGAARVLGGCCHIASALTPDGVVRQLTDLHRITYGLRPTNGAAAKHALDALDAAFRQTPVDARHVDDIDQEIWEKFVFLATLAGMTTLMRGAIGDIVAALGGVGLTERMLAECESAAAAAGKPSRPTAVDSALKTLTQPGSVMTASMLRDLESGARIESAHIVGDMLRRARAAGHDATLLEAAWVHLQVRDFRRARETKG</sequence>
<dbReference type="InterPro" id="IPR013332">
    <property type="entry name" value="KPR_N"/>
</dbReference>
<dbReference type="InterPro" id="IPR008927">
    <property type="entry name" value="6-PGluconate_DH-like_C_sf"/>
</dbReference>
<keyword evidence="7 10" id="KW-0560">Oxidoreductase</keyword>
<dbReference type="InterPro" id="IPR051402">
    <property type="entry name" value="KPR-Related"/>
</dbReference>
<dbReference type="Proteomes" id="UP000807785">
    <property type="component" value="Unassembled WGS sequence"/>
</dbReference>
<dbReference type="SUPFAM" id="SSF48179">
    <property type="entry name" value="6-phosphogluconate dehydrogenase C-terminal domain-like"/>
    <property type="match status" value="1"/>
</dbReference>
<dbReference type="PANTHER" id="PTHR21708">
    <property type="entry name" value="PROBABLE 2-DEHYDROPANTOATE 2-REDUCTASE"/>
    <property type="match status" value="1"/>
</dbReference>
<evidence type="ECO:0000256" key="8">
    <source>
        <dbReference type="ARBA" id="ARBA00032024"/>
    </source>
</evidence>
<keyword evidence="5 10" id="KW-0566">Pantothenate biosynthesis</keyword>
<comment type="pathway">
    <text evidence="1 10">Cofactor biosynthesis; (R)-pantothenate biosynthesis; (R)-pantoate from 3-methyl-2-oxobutanoate: step 2/2.</text>
</comment>
<reference evidence="13" key="1">
    <citation type="submission" date="2020-10" db="EMBL/GenBank/DDBJ databases">
        <title>Connecting structure to function with the recovery of over 1000 high-quality activated sludge metagenome-assembled genomes encoding full-length rRNA genes using long-read sequencing.</title>
        <authorList>
            <person name="Singleton C.M."/>
            <person name="Petriglieri F."/>
            <person name="Kristensen J.M."/>
            <person name="Kirkegaard R.H."/>
            <person name="Michaelsen T.Y."/>
            <person name="Andersen M.H."/>
            <person name="Karst S.M."/>
            <person name="Dueholm M.S."/>
            <person name="Nielsen P.H."/>
            <person name="Albertsen M."/>
        </authorList>
    </citation>
    <scope>NUCLEOTIDE SEQUENCE</scope>
    <source>
        <strain evidence="13">Bjer_18-Q3-R1-45_BAT3C.347</strain>
    </source>
</reference>
<dbReference type="InterPro" id="IPR036291">
    <property type="entry name" value="NAD(P)-bd_dom_sf"/>
</dbReference>
<name>A0A9D7HJ56_9PROT</name>
<evidence type="ECO:0000256" key="4">
    <source>
        <dbReference type="ARBA" id="ARBA00019465"/>
    </source>
</evidence>
<comment type="caution">
    <text evidence="13">The sequence shown here is derived from an EMBL/GenBank/DDBJ whole genome shotgun (WGS) entry which is preliminary data.</text>
</comment>
<comment type="similarity">
    <text evidence="2 10">Belongs to the ketopantoate reductase family.</text>
</comment>
<dbReference type="NCBIfam" id="TIGR00745">
    <property type="entry name" value="apbA_panE"/>
    <property type="match status" value="1"/>
</dbReference>
<feature type="domain" description="Ketopantoate reductase C-terminal" evidence="12">
    <location>
        <begin position="186"/>
        <end position="307"/>
    </location>
</feature>
<evidence type="ECO:0000313" key="14">
    <source>
        <dbReference type="Proteomes" id="UP000807785"/>
    </source>
</evidence>
<gene>
    <name evidence="13" type="ORF">IPH26_01060</name>
</gene>
<dbReference type="Gene3D" id="1.10.1040.10">
    <property type="entry name" value="N-(1-d-carboxylethyl)-l-norvaline Dehydrogenase, domain 2"/>
    <property type="match status" value="1"/>
</dbReference>
<dbReference type="GO" id="GO:0008677">
    <property type="term" value="F:2-dehydropantoate 2-reductase activity"/>
    <property type="evidence" value="ECO:0007669"/>
    <property type="project" value="UniProtKB-EC"/>
</dbReference>
<evidence type="ECO:0000256" key="5">
    <source>
        <dbReference type="ARBA" id="ARBA00022655"/>
    </source>
</evidence>
<dbReference type="EMBL" id="JADJEV010000001">
    <property type="protein sequence ID" value="MBK6971602.1"/>
    <property type="molecule type" value="Genomic_DNA"/>
</dbReference>
<evidence type="ECO:0000256" key="10">
    <source>
        <dbReference type="RuleBase" id="RU362068"/>
    </source>
</evidence>
<dbReference type="AlphaFoldDB" id="A0A9D7HJ56"/>
<evidence type="ECO:0000256" key="6">
    <source>
        <dbReference type="ARBA" id="ARBA00022857"/>
    </source>
</evidence>
<proteinExistence type="inferred from homology"/>
<keyword evidence="6 10" id="KW-0521">NADP</keyword>
<dbReference type="InterPro" id="IPR003710">
    <property type="entry name" value="ApbA"/>
</dbReference>
<evidence type="ECO:0000256" key="1">
    <source>
        <dbReference type="ARBA" id="ARBA00004994"/>
    </source>
</evidence>
<dbReference type="GO" id="GO:0005737">
    <property type="term" value="C:cytoplasm"/>
    <property type="evidence" value="ECO:0007669"/>
    <property type="project" value="TreeGrafter"/>
</dbReference>
<dbReference type="Pfam" id="PF02558">
    <property type="entry name" value="ApbA"/>
    <property type="match status" value="1"/>
</dbReference>
<evidence type="ECO:0000256" key="3">
    <source>
        <dbReference type="ARBA" id="ARBA00013014"/>
    </source>
</evidence>
<comment type="function">
    <text evidence="10">Catalyzes the NADPH-dependent reduction of ketopantoate into pantoic acid.</text>
</comment>
<evidence type="ECO:0000256" key="7">
    <source>
        <dbReference type="ARBA" id="ARBA00023002"/>
    </source>
</evidence>
<evidence type="ECO:0000256" key="2">
    <source>
        <dbReference type="ARBA" id="ARBA00007870"/>
    </source>
</evidence>
<accession>A0A9D7HJ56</accession>
<feature type="domain" description="Ketopantoate reductase N-terminal" evidence="11">
    <location>
        <begin position="4"/>
        <end position="155"/>
    </location>
</feature>
<dbReference type="Pfam" id="PF08546">
    <property type="entry name" value="ApbA_C"/>
    <property type="match status" value="1"/>
</dbReference>
<dbReference type="PANTHER" id="PTHR21708:SF26">
    <property type="entry name" value="2-DEHYDROPANTOATE 2-REDUCTASE"/>
    <property type="match status" value="1"/>
</dbReference>
<evidence type="ECO:0000313" key="13">
    <source>
        <dbReference type="EMBL" id="MBK6971602.1"/>
    </source>
</evidence>
<dbReference type="InterPro" id="IPR013328">
    <property type="entry name" value="6PGD_dom2"/>
</dbReference>
<organism evidence="13 14">
    <name type="scientific">Candidatus Methylophosphatis roskildensis</name>
    <dbReference type="NCBI Taxonomy" id="2899263"/>
    <lineage>
        <taxon>Bacteria</taxon>
        <taxon>Pseudomonadati</taxon>
        <taxon>Pseudomonadota</taxon>
        <taxon>Betaproteobacteria</taxon>
        <taxon>Nitrosomonadales</taxon>
        <taxon>Sterolibacteriaceae</taxon>
        <taxon>Candidatus Methylophosphatis</taxon>
    </lineage>
</organism>
<dbReference type="SUPFAM" id="SSF51735">
    <property type="entry name" value="NAD(P)-binding Rossmann-fold domains"/>
    <property type="match status" value="1"/>
</dbReference>
<dbReference type="EC" id="1.1.1.169" evidence="3 10"/>
<protein>
    <recommendedName>
        <fullName evidence="4 10">2-dehydropantoate 2-reductase</fullName>
        <ecNumber evidence="3 10">1.1.1.169</ecNumber>
    </recommendedName>
    <alternativeName>
        <fullName evidence="8 10">Ketopantoate reductase</fullName>
    </alternativeName>
</protein>
<evidence type="ECO:0000256" key="9">
    <source>
        <dbReference type="ARBA" id="ARBA00048793"/>
    </source>
</evidence>
<dbReference type="FunFam" id="1.10.1040.10:FF:000017">
    <property type="entry name" value="2-dehydropantoate 2-reductase"/>
    <property type="match status" value="1"/>
</dbReference>
<evidence type="ECO:0000259" key="12">
    <source>
        <dbReference type="Pfam" id="PF08546"/>
    </source>
</evidence>